<comment type="similarity">
    <text evidence="2">Belongs to the peptidase S1 family. CLIP subfamily.</text>
</comment>
<feature type="compositionally biased region" description="Polar residues" evidence="3">
    <location>
        <begin position="654"/>
        <end position="665"/>
    </location>
</feature>
<dbReference type="AlphaFoldDB" id="A0A7R8ZBP5"/>
<feature type="compositionally biased region" description="Pro residues" evidence="3">
    <location>
        <begin position="722"/>
        <end position="742"/>
    </location>
</feature>
<evidence type="ECO:0000256" key="1">
    <source>
        <dbReference type="ARBA" id="ARBA00023157"/>
    </source>
</evidence>
<evidence type="ECO:0000256" key="3">
    <source>
        <dbReference type="SAM" id="MobiDB-lite"/>
    </source>
</evidence>
<evidence type="ECO:0000313" key="5">
    <source>
        <dbReference type="EMBL" id="CAD7200550.1"/>
    </source>
</evidence>
<dbReference type="PRINTS" id="PR01217">
    <property type="entry name" value="PRICHEXTENSN"/>
</dbReference>
<dbReference type="InterPro" id="IPR051487">
    <property type="entry name" value="Ser/Thr_Proteases_Immune/Dev"/>
</dbReference>
<dbReference type="EMBL" id="OA567575">
    <property type="protein sequence ID" value="CAD7200550.1"/>
    <property type="molecule type" value="Genomic_DNA"/>
</dbReference>
<dbReference type="Pfam" id="PF00089">
    <property type="entry name" value="Trypsin"/>
    <property type="match status" value="1"/>
</dbReference>
<gene>
    <name evidence="5" type="ORF">TDIB3V08_LOCUS6764</name>
</gene>
<dbReference type="SMART" id="SM00020">
    <property type="entry name" value="Tryp_SPc"/>
    <property type="match status" value="1"/>
</dbReference>
<evidence type="ECO:0000256" key="2">
    <source>
        <dbReference type="ARBA" id="ARBA00024195"/>
    </source>
</evidence>
<organism evidence="5">
    <name type="scientific">Timema douglasi</name>
    <name type="common">Walking stick</name>
    <dbReference type="NCBI Taxonomy" id="61478"/>
    <lineage>
        <taxon>Eukaryota</taxon>
        <taxon>Metazoa</taxon>
        <taxon>Ecdysozoa</taxon>
        <taxon>Arthropoda</taxon>
        <taxon>Hexapoda</taxon>
        <taxon>Insecta</taxon>
        <taxon>Pterygota</taxon>
        <taxon>Neoptera</taxon>
        <taxon>Polyneoptera</taxon>
        <taxon>Phasmatodea</taxon>
        <taxon>Timematodea</taxon>
        <taxon>Timematoidea</taxon>
        <taxon>Timematidae</taxon>
        <taxon>Timema</taxon>
    </lineage>
</organism>
<protein>
    <recommendedName>
        <fullName evidence="4">Peptidase S1 domain-containing protein</fullName>
    </recommendedName>
</protein>
<feature type="region of interest" description="Disordered" evidence="3">
    <location>
        <begin position="654"/>
        <end position="809"/>
    </location>
</feature>
<dbReference type="Pfam" id="PF18322">
    <property type="entry name" value="CLIP_1"/>
    <property type="match status" value="1"/>
</dbReference>
<feature type="compositionally biased region" description="Low complexity" evidence="3">
    <location>
        <begin position="761"/>
        <end position="771"/>
    </location>
</feature>
<dbReference type="InterPro" id="IPR009003">
    <property type="entry name" value="Peptidase_S1_PA"/>
</dbReference>
<dbReference type="GO" id="GO:0006508">
    <property type="term" value="P:proteolysis"/>
    <property type="evidence" value="ECO:0007669"/>
    <property type="project" value="InterPro"/>
</dbReference>
<dbReference type="PANTHER" id="PTHR24256">
    <property type="entry name" value="TRYPTASE-RELATED"/>
    <property type="match status" value="1"/>
</dbReference>
<feature type="compositionally biased region" description="Polar residues" evidence="3">
    <location>
        <begin position="238"/>
        <end position="261"/>
    </location>
</feature>
<dbReference type="Gene3D" id="2.40.10.10">
    <property type="entry name" value="Trypsin-like serine proteases"/>
    <property type="match status" value="2"/>
</dbReference>
<reference evidence="5" key="1">
    <citation type="submission" date="2020-11" db="EMBL/GenBank/DDBJ databases">
        <authorList>
            <person name="Tran Van P."/>
        </authorList>
    </citation>
    <scope>NUCLEOTIDE SEQUENCE</scope>
</reference>
<name>A0A7R8ZBP5_TIMDO</name>
<proteinExistence type="inferred from homology"/>
<feature type="region of interest" description="Disordered" evidence="3">
    <location>
        <begin position="1075"/>
        <end position="1100"/>
    </location>
</feature>
<dbReference type="InterPro" id="IPR040973">
    <property type="entry name" value="CLIP_SPH_Scar"/>
</dbReference>
<dbReference type="FunFam" id="2.40.10.10:FF:000068">
    <property type="entry name" value="transmembrane protease serine 2"/>
    <property type="match status" value="1"/>
</dbReference>
<dbReference type="InterPro" id="IPR041515">
    <property type="entry name" value="PPAF-2-like_Clip"/>
</dbReference>
<feature type="compositionally biased region" description="Low complexity" evidence="3">
    <location>
        <begin position="793"/>
        <end position="805"/>
    </location>
</feature>
<feature type="region of interest" description="Disordered" evidence="3">
    <location>
        <begin position="224"/>
        <end position="284"/>
    </location>
</feature>
<dbReference type="Pfam" id="PF18399">
    <property type="entry name" value="CLIP_SPH_Scar"/>
    <property type="match status" value="1"/>
</dbReference>
<evidence type="ECO:0000259" key="4">
    <source>
        <dbReference type="PROSITE" id="PS50240"/>
    </source>
</evidence>
<feature type="compositionally biased region" description="Pro residues" evidence="3">
    <location>
        <begin position="264"/>
        <end position="273"/>
    </location>
</feature>
<accession>A0A7R8ZBP5</accession>
<dbReference type="InterPro" id="IPR043504">
    <property type="entry name" value="Peptidase_S1_PA_chymotrypsin"/>
</dbReference>
<dbReference type="PROSITE" id="PS50240">
    <property type="entry name" value="TRYPSIN_DOM"/>
    <property type="match status" value="1"/>
</dbReference>
<sequence length="1100" mass="120021">MNNAALTSRKGHLHYSKSARLYLQQMSELSCIVDKSGFEAYCGQEYFTIRRTNKFWCRVAVDLAIEQELMRAIKCFQSWRTLLPTIPVQPANNSNLFKGYSWLDNQRGTSGWDRLHIFDKKHQPSSDTSNVVNELLKNLSHGVVVSAPGYELRSPGFDYRLIPWMRSSVYSGLLGMAAVMVVFLTPSSDGYGAIPSKGGKKHLTSTTPFPSYAPDTQQVLLPAQGHFPDNNVLPEAQGPSSSSSYWWQTPNNPFSGATANTQPQPQPQQPAPQPTYEQKPLQPSGNPFLVELTTTCSGSDYVCAPKHLCQNGLVVSGGEGSIQKAAEFYCDVATQICCKLQQQPGISYAPSQQKPNLIYGPSPSQQPELIHGGVAPSQQPGLIHGYVSPGQQPHYVTGGSSSQQYYNPAPGKNGVPIGGSIYDGSATRAPDFKYTGPLNTTPHPGCAAALKCVPESYCTVDGTMADQPISLTREQYENRVPLSECADPDTGVVGKCCRDPNYKDPWPGGMMMPNVGGGQQQLFPDTCGPSATCVQSYLCGKQNQIQPLVNCKVPLDGASGVCCGAVQSVSNGQNFGVFVSPTSPTNYVTQFPQKPGQAIQNIVPSPTPKPFQQSQINVQTIPQGPFPQLPNYQTQGRVPVISQQPQPQQTIYQVSPSQPSTQFQIKPQPPKPQYQPQPPKPQYQPQPPTFIPQVTSTQPNYPVPQPQQPTIVPISPSVEIQPPKPQYQPQPPAYEQPQPLPQFPQTTSQTQYRPQPTPILEPQQPNYEQNQPQPPREFVTSQKPKGGYPAPAPSSEPQQPSPGQACGVRREVQKQGQSYLDAGFGEFPWQAMVLNNKNLSALCSGAIIATNAVITPAHCVQDLVSKDLLVKGGVWKLFSKDQSREIQMLPVAAIVRHPKFDSVSLFHDIAVLMLSTPFIPDQHIDTICLPTRNTLTYNSCVATGWDKQAVQGNVLGSSLHQVPVSVTPHDQCQEQLRSTYLGRYFQLHDSFKCASTISPGAEICQVGPGSPLACENGNGRYELVGLYSWDVGCGVASTPQPAVFSQTDVNWCQSVLATPIEQLARQEQEELLKKQQEAQQALEGVDTDKKPGFDLGYGKK</sequence>
<dbReference type="GO" id="GO:0004252">
    <property type="term" value="F:serine-type endopeptidase activity"/>
    <property type="evidence" value="ECO:0007669"/>
    <property type="project" value="InterPro"/>
</dbReference>
<dbReference type="CDD" id="cd00190">
    <property type="entry name" value="Tryp_SPc"/>
    <property type="match status" value="1"/>
</dbReference>
<dbReference type="SUPFAM" id="SSF50494">
    <property type="entry name" value="Trypsin-like serine proteases"/>
    <property type="match status" value="1"/>
</dbReference>
<feature type="compositionally biased region" description="Low complexity" evidence="3">
    <location>
        <begin position="708"/>
        <end position="717"/>
    </location>
</feature>
<keyword evidence="1" id="KW-1015">Disulfide bond</keyword>
<feature type="domain" description="Peptidase S1" evidence="4">
    <location>
        <begin position="813"/>
        <end position="1057"/>
    </location>
</feature>
<dbReference type="InterPro" id="IPR001254">
    <property type="entry name" value="Trypsin_dom"/>
</dbReference>
<feature type="compositionally biased region" description="Pro residues" evidence="3">
    <location>
        <begin position="667"/>
        <end position="690"/>
    </location>
</feature>